<comment type="caution">
    <text evidence="1">The sequence shown here is derived from an EMBL/GenBank/DDBJ whole genome shotgun (WGS) entry which is preliminary data.</text>
</comment>
<dbReference type="AlphaFoldDB" id="A0A1E7JJ45"/>
<evidence type="ECO:0000313" key="2">
    <source>
        <dbReference type="Proteomes" id="UP000176101"/>
    </source>
</evidence>
<dbReference type="EMBL" id="LJGU01000165">
    <property type="protein sequence ID" value="OEU86467.1"/>
    <property type="molecule type" value="Genomic_DNA"/>
</dbReference>
<keyword evidence="2" id="KW-1185">Reference proteome</keyword>
<accession>A0A1E7JJ45</accession>
<protein>
    <submittedName>
        <fullName evidence="1">Uncharacterized protein</fullName>
    </submittedName>
</protein>
<gene>
    <name evidence="1" type="ORF">AN216_26135</name>
</gene>
<name>A0A1E7JJ45_9ACTN</name>
<dbReference type="STRING" id="1075402.AN216_26135"/>
<evidence type="ECO:0000313" key="1">
    <source>
        <dbReference type="EMBL" id="OEU86467.1"/>
    </source>
</evidence>
<reference evidence="1 2" key="1">
    <citation type="journal article" date="2016" name="Front. Microbiol.">
        <title>Comparative Genomics Analysis of Streptomyces Species Reveals Their Adaptation to the Marine Environment and Their Diversity at the Genomic Level.</title>
        <authorList>
            <person name="Tian X."/>
            <person name="Zhang Z."/>
            <person name="Yang T."/>
            <person name="Chen M."/>
            <person name="Li J."/>
            <person name="Chen F."/>
            <person name="Yang J."/>
            <person name="Li W."/>
            <person name="Zhang B."/>
            <person name="Zhang Z."/>
            <person name="Wu J."/>
            <person name="Zhang C."/>
            <person name="Long L."/>
            <person name="Xiao J."/>
        </authorList>
    </citation>
    <scope>NUCLEOTIDE SEQUENCE [LARGE SCALE GENOMIC DNA]</scope>
    <source>
        <strain evidence="1 2">SCSIO 02100</strain>
    </source>
</reference>
<organism evidence="1 2">
    <name type="scientific">Streptomyces oceani</name>
    <dbReference type="NCBI Taxonomy" id="1075402"/>
    <lineage>
        <taxon>Bacteria</taxon>
        <taxon>Bacillati</taxon>
        <taxon>Actinomycetota</taxon>
        <taxon>Actinomycetes</taxon>
        <taxon>Kitasatosporales</taxon>
        <taxon>Streptomycetaceae</taxon>
        <taxon>Streptomyces</taxon>
    </lineage>
</organism>
<dbReference type="Proteomes" id="UP000176101">
    <property type="component" value="Unassembled WGS sequence"/>
</dbReference>
<proteinExistence type="predicted"/>
<sequence length="98" mass="9739">MATGDNSGTVISGDRNRIAQHTVVLPKGGLSAAVEDGSVARVNNLPAPDSRVFNGRADALDQLGRLPSAGTGIGPNLVVGRAVADAARRVSLPAAAAA</sequence>